<dbReference type="InterPro" id="IPR036259">
    <property type="entry name" value="MFS_trans_sf"/>
</dbReference>
<dbReference type="SUPFAM" id="SSF103473">
    <property type="entry name" value="MFS general substrate transporter"/>
    <property type="match status" value="1"/>
</dbReference>
<dbReference type="InterPro" id="IPR005828">
    <property type="entry name" value="MFS_sugar_transport-like"/>
</dbReference>
<dbReference type="InterPro" id="IPR005829">
    <property type="entry name" value="Sugar_transporter_CS"/>
</dbReference>
<dbReference type="Proteomes" id="UP000184428">
    <property type="component" value="Unassembled WGS sequence"/>
</dbReference>
<evidence type="ECO:0000256" key="1">
    <source>
        <dbReference type="ARBA" id="ARBA00004651"/>
    </source>
</evidence>
<dbReference type="EMBL" id="FRDM01000011">
    <property type="protein sequence ID" value="SHN77815.1"/>
    <property type="molecule type" value="Genomic_DNA"/>
</dbReference>
<dbReference type="Gene3D" id="1.20.1250.20">
    <property type="entry name" value="MFS general substrate transporter like domains"/>
    <property type="match status" value="1"/>
</dbReference>
<keyword evidence="7" id="KW-0762">Sugar transport</keyword>
<keyword evidence="2 5" id="KW-0812">Transmembrane</keyword>
<keyword evidence="3 5" id="KW-1133">Transmembrane helix</keyword>
<proteinExistence type="predicted"/>
<keyword evidence="7" id="KW-0813">Transport</keyword>
<sequence length="119" mass="12172">MLCPPGSRRPGWVPWPGSPTVSRGSAALRQFGLVVVGAVVHTLRTPEEWALSGTGATAVITIGLAGMMVGALTIGTLIDLVGRRKSLIGAVTAFSLLTLLCAFAPAAVFGLLRFLAGTS</sequence>
<feature type="domain" description="Major facilitator superfamily (MFS) profile" evidence="6">
    <location>
        <begin position="1"/>
        <end position="119"/>
    </location>
</feature>
<organism evidence="7 8">
    <name type="scientific">Geodermatophilus obscurus</name>
    <dbReference type="NCBI Taxonomy" id="1861"/>
    <lineage>
        <taxon>Bacteria</taxon>
        <taxon>Bacillati</taxon>
        <taxon>Actinomycetota</taxon>
        <taxon>Actinomycetes</taxon>
        <taxon>Geodermatophilales</taxon>
        <taxon>Geodermatophilaceae</taxon>
        <taxon>Geodermatophilus</taxon>
    </lineage>
</organism>
<keyword evidence="4 5" id="KW-0472">Membrane</keyword>
<evidence type="ECO:0000256" key="2">
    <source>
        <dbReference type="ARBA" id="ARBA00022692"/>
    </source>
</evidence>
<reference evidence="7 8" key="1">
    <citation type="submission" date="2016-12" db="EMBL/GenBank/DDBJ databases">
        <authorList>
            <person name="Song W.-J."/>
            <person name="Kurnit D.M."/>
        </authorList>
    </citation>
    <scope>NUCLEOTIDE SEQUENCE [LARGE SCALE GENOMIC DNA]</scope>
    <source>
        <strain evidence="7 8">DSM 43162</strain>
    </source>
</reference>
<accession>A0A1M7U4B6</accession>
<protein>
    <submittedName>
        <fullName evidence="7">Sugar transporter</fullName>
    </submittedName>
</protein>
<dbReference type="InterPro" id="IPR020846">
    <property type="entry name" value="MFS_dom"/>
</dbReference>
<gene>
    <name evidence="7" type="ORF">SAMN05660350_02572</name>
</gene>
<dbReference type="GO" id="GO:0005886">
    <property type="term" value="C:plasma membrane"/>
    <property type="evidence" value="ECO:0007669"/>
    <property type="project" value="UniProtKB-SubCell"/>
</dbReference>
<dbReference type="RefSeq" id="WP_072918483.1">
    <property type="nucleotide sequence ID" value="NZ_FRDM01000011.1"/>
</dbReference>
<dbReference type="GO" id="GO:0022857">
    <property type="term" value="F:transmembrane transporter activity"/>
    <property type="evidence" value="ECO:0007669"/>
    <property type="project" value="InterPro"/>
</dbReference>
<evidence type="ECO:0000256" key="3">
    <source>
        <dbReference type="ARBA" id="ARBA00022989"/>
    </source>
</evidence>
<evidence type="ECO:0000313" key="8">
    <source>
        <dbReference type="Proteomes" id="UP000184428"/>
    </source>
</evidence>
<dbReference type="PROSITE" id="PS00216">
    <property type="entry name" value="SUGAR_TRANSPORT_1"/>
    <property type="match status" value="1"/>
</dbReference>
<name>A0A1M7U4B6_9ACTN</name>
<dbReference type="Pfam" id="PF00083">
    <property type="entry name" value="Sugar_tr"/>
    <property type="match status" value="1"/>
</dbReference>
<dbReference type="AlphaFoldDB" id="A0A1M7U4B6"/>
<comment type="subcellular location">
    <subcellularLocation>
        <location evidence="1">Cell membrane</location>
        <topology evidence="1">Multi-pass membrane protein</topology>
    </subcellularLocation>
</comment>
<evidence type="ECO:0000256" key="5">
    <source>
        <dbReference type="SAM" id="Phobius"/>
    </source>
</evidence>
<evidence type="ECO:0000313" key="7">
    <source>
        <dbReference type="EMBL" id="SHN77815.1"/>
    </source>
</evidence>
<evidence type="ECO:0000256" key="4">
    <source>
        <dbReference type="ARBA" id="ARBA00023136"/>
    </source>
</evidence>
<evidence type="ECO:0000259" key="6">
    <source>
        <dbReference type="PROSITE" id="PS50850"/>
    </source>
</evidence>
<dbReference type="PROSITE" id="PS50850">
    <property type="entry name" value="MFS"/>
    <property type="match status" value="1"/>
</dbReference>
<feature type="transmembrane region" description="Helical" evidence="5">
    <location>
        <begin position="87"/>
        <end position="116"/>
    </location>
</feature>
<feature type="transmembrane region" description="Helical" evidence="5">
    <location>
        <begin position="49"/>
        <end position="75"/>
    </location>
</feature>